<reference evidence="11" key="1">
    <citation type="submission" date="2016-10" db="EMBL/GenBank/DDBJ databases">
        <authorList>
            <person name="Varghese N."/>
            <person name="Submissions S."/>
        </authorList>
    </citation>
    <scope>NUCLEOTIDE SEQUENCE [LARGE SCALE GENOMIC DNA]</scope>
    <source>
        <strain evidence="11">BL36</strain>
    </source>
</reference>
<feature type="region of interest" description="Disordered" evidence="8">
    <location>
        <begin position="125"/>
        <end position="156"/>
    </location>
</feature>
<sequence length="330" mass="34389">MRGTIRLVWLAGLVLGLGLSLSARAAPDGEKIRAVASFSILGDLVRVVGGAHVAVTTLVGPDSDAHGFSPSPADAKKLAEADIVFVNGLGLEGWLDRLIRASGTRVPVVVASTGVKPIAAIDDHAQAGGSHDHAGGGHSQAGGSHDQAGGGHADAVDPHAWQNVANVRIYVANIRDGLAKVDPAHADAYRAAADAYTVQLDALEQAVRQAVERIPPQNRRIITSHDAFGYFSAAYGLRFLAPQGVSTDSEASPRDVAAIIQQIRRDKVPAVFLENISDPRQMEQIARESGARIGGKVYSDALSGPAGPAATYLDMMRSNLRAFDAALAPG</sequence>
<dbReference type="InterPro" id="IPR050492">
    <property type="entry name" value="Bact_metal-bind_prot9"/>
</dbReference>
<evidence type="ECO:0000313" key="11">
    <source>
        <dbReference type="Proteomes" id="UP000199048"/>
    </source>
</evidence>
<feature type="coiled-coil region" evidence="7">
    <location>
        <begin position="186"/>
        <end position="213"/>
    </location>
</feature>
<dbReference type="InterPro" id="IPR006128">
    <property type="entry name" value="Lipoprotein_PsaA-like"/>
</dbReference>
<evidence type="ECO:0000256" key="5">
    <source>
        <dbReference type="ARBA" id="ARBA00022729"/>
    </source>
</evidence>
<dbReference type="InterPro" id="IPR006129">
    <property type="entry name" value="AdhesinB"/>
</dbReference>
<dbReference type="Gene3D" id="3.40.50.1980">
    <property type="entry name" value="Nitrogenase molybdenum iron protein domain"/>
    <property type="match status" value="2"/>
</dbReference>
<keyword evidence="4" id="KW-0479">Metal-binding</keyword>
<feature type="chain" id="PRO_5011584087" evidence="9">
    <location>
        <begin position="26"/>
        <end position="330"/>
    </location>
</feature>
<organism evidence="10 11">
    <name type="scientific">Methylobacterium pseudosasicola</name>
    <dbReference type="NCBI Taxonomy" id="582667"/>
    <lineage>
        <taxon>Bacteria</taxon>
        <taxon>Pseudomonadati</taxon>
        <taxon>Pseudomonadota</taxon>
        <taxon>Alphaproteobacteria</taxon>
        <taxon>Hyphomicrobiales</taxon>
        <taxon>Methylobacteriaceae</taxon>
        <taxon>Methylobacterium</taxon>
    </lineage>
</organism>
<evidence type="ECO:0000256" key="8">
    <source>
        <dbReference type="SAM" id="MobiDB-lite"/>
    </source>
</evidence>
<name>A0A1I4MWL5_9HYPH</name>
<protein>
    <submittedName>
        <fullName evidence="10">Zinc/manganese transport system substrate-binding protein</fullName>
    </submittedName>
</protein>
<dbReference type="AlphaFoldDB" id="A0A1I4MWL5"/>
<dbReference type="GO" id="GO:0046872">
    <property type="term" value="F:metal ion binding"/>
    <property type="evidence" value="ECO:0007669"/>
    <property type="project" value="UniProtKB-KW"/>
</dbReference>
<dbReference type="Pfam" id="PF01297">
    <property type="entry name" value="ZnuA"/>
    <property type="match status" value="1"/>
</dbReference>
<feature type="compositionally biased region" description="Basic and acidic residues" evidence="8">
    <location>
        <begin position="125"/>
        <end position="135"/>
    </location>
</feature>
<proteinExistence type="inferred from homology"/>
<keyword evidence="7" id="KW-0175">Coiled coil</keyword>
<evidence type="ECO:0000256" key="9">
    <source>
        <dbReference type="SAM" id="SignalP"/>
    </source>
</evidence>
<evidence type="ECO:0000256" key="1">
    <source>
        <dbReference type="ARBA" id="ARBA00004196"/>
    </source>
</evidence>
<dbReference type="PANTHER" id="PTHR42953">
    <property type="entry name" value="HIGH-AFFINITY ZINC UPTAKE SYSTEM PROTEIN ZNUA-RELATED"/>
    <property type="match status" value="1"/>
</dbReference>
<accession>A0A1I4MWL5</accession>
<feature type="signal peptide" evidence="9">
    <location>
        <begin position="1"/>
        <end position="25"/>
    </location>
</feature>
<dbReference type="PANTHER" id="PTHR42953:SF1">
    <property type="entry name" value="METAL-BINDING PROTEIN HI_0362-RELATED"/>
    <property type="match status" value="1"/>
</dbReference>
<comment type="subcellular location">
    <subcellularLocation>
        <location evidence="1">Cell envelope</location>
    </subcellularLocation>
</comment>
<dbReference type="PRINTS" id="PR00691">
    <property type="entry name" value="ADHESINB"/>
</dbReference>
<evidence type="ECO:0000256" key="3">
    <source>
        <dbReference type="ARBA" id="ARBA00022448"/>
    </source>
</evidence>
<dbReference type="PRINTS" id="PR00690">
    <property type="entry name" value="ADHESNFAMILY"/>
</dbReference>
<keyword evidence="11" id="KW-1185">Reference proteome</keyword>
<dbReference type="GO" id="GO:0030001">
    <property type="term" value="P:metal ion transport"/>
    <property type="evidence" value="ECO:0007669"/>
    <property type="project" value="InterPro"/>
</dbReference>
<evidence type="ECO:0000256" key="2">
    <source>
        <dbReference type="ARBA" id="ARBA00011028"/>
    </source>
</evidence>
<dbReference type="STRING" id="582667.SAMN05192568_101875"/>
<gene>
    <name evidence="10" type="ORF">SAMN05192568_101875</name>
</gene>
<evidence type="ECO:0000256" key="7">
    <source>
        <dbReference type="SAM" id="Coils"/>
    </source>
</evidence>
<evidence type="ECO:0000313" key="10">
    <source>
        <dbReference type="EMBL" id="SFM07373.1"/>
    </source>
</evidence>
<dbReference type="SUPFAM" id="SSF53807">
    <property type="entry name" value="Helical backbone' metal receptor"/>
    <property type="match status" value="1"/>
</dbReference>
<comment type="similarity">
    <text evidence="2 6">Belongs to the bacterial solute-binding protein 9 family.</text>
</comment>
<dbReference type="Proteomes" id="UP000199048">
    <property type="component" value="Unassembled WGS sequence"/>
</dbReference>
<dbReference type="GO" id="GO:0030313">
    <property type="term" value="C:cell envelope"/>
    <property type="evidence" value="ECO:0007669"/>
    <property type="project" value="UniProtKB-SubCell"/>
</dbReference>
<dbReference type="EMBL" id="FOTK01000018">
    <property type="protein sequence ID" value="SFM07373.1"/>
    <property type="molecule type" value="Genomic_DNA"/>
</dbReference>
<evidence type="ECO:0000256" key="6">
    <source>
        <dbReference type="RuleBase" id="RU003512"/>
    </source>
</evidence>
<dbReference type="GO" id="GO:0007155">
    <property type="term" value="P:cell adhesion"/>
    <property type="evidence" value="ECO:0007669"/>
    <property type="project" value="InterPro"/>
</dbReference>
<dbReference type="InterPro" id="IPR006127">
    <property type="entry name" value="ZnuA-like"/>
</dbReference>
<keyword evidence="3 6" id="KW-0813">Transport</keyword>
<keyword evidence="5 9" id="KW-0732">Signal</keyword>
<evidence type="ECO:0000256" key="4">
    <source>
        <dbReference type="ARBA" id="ARBA00022723"/>
    </source>
</evidence>